<dbReference type="AlphaFoldDB" id="A0A0C2CK80"/>
<gene>
    <name evidence="2" type="ORF">ANCDUO_19716</name>
</gene>
<feature type="compositionally biased region" description="Polar residues" evidence="1">
    <location>
        <begin position="52"/>
        <end position="68"/>
    </location>
</feature>
<reference evidence="2 3" key="1">
    <citation type="submission" date="2013-12" db="EMBL/GenBank/DDBJ databases">
        <title>Draft genome of the parsitic nematode Ancylostoma duodenale.</title>
        <authorList>
            <person name="Mitreva M."/>
        </authorList>
    </citation>
    <scope>NUCLEOTIDE SEQUENCE [LARGE SCALE GENOMIC DNA]</scope>
    <source>
        <strain evidence="2 3">Zhejiang</strain>
    </source>
</reference>
<dbReference type="Proteomes" id="UP000054047">
    <property type="component" value="Unassembled WGS sequence"/>
</dbReference>
<accession>A0A0C2CK80</accession>
<keyword evidence="3" id="KW-1185">Reference proteome</keyword>
<evidence type="ECO:0000256" key="1">
    <source>
        <dbReference type="SAM" id="MobiDB-lite"/>
    </source>
</evidence>
<feature type="non-terminal residue" evidence="2">
    <location>
        <position position="1"/>
    </location>
</feature>
<evidence type="ECO:0000313" key="3">
    <source>
        <dbReference type="Proteomes" id="UP000054047"/>
    </source>
</evidence>
<dbReference type="EMBL" id="KN750420">
    <property type="protein sequence ID" value="KIH50207.1"/>
    <property type="molecule type" value="Genomic_DNA"/>
</dbReference>
<name>A0A0C2CK80_9BILA</name>
<proteinExistence type="predicted"/>
<evidence type="ECO:0000313" key="2">
    <source>
        <dbReference type="EMBL" id="KIH50207.1"/>
    </source>
</evidence>
<feature type="compositionally biased region" description="Basic and acidic residues" evidence="1">
    <location>
        <begin position="40"/>
        <end position="51"/>
    </location>
</feature>
<sequence>CRLRSVLLHEFTLSPNIRSHSDSGRELAAQPESSLQQPPSDRKKCGADEASSKTTMNTSQKMMISQDA</sequence>
<protein>
    <submittedName>
        <fullName evidence="2">Uncharacterized protein</fullName>
    </submittedName>
</protein>
<organism evidence="2 3">
    <name type="scientific">Ancylostoma duodenale</name>
    <dbReference type="NCBI Taxonomy" id="51022"/>
    <lineage>
        <taxon>Eukaryota</taxon>
        <taxon>Metazoa</taxon>
        <taxon>Ecdysozoa</taxon>
        <taxon>Nematoda</taxon>
        <taxon>Chromadorea</taxon>
        <taxon>Rhabditida</taxon>
        <taxon>Rhabditina</taxon>
        <taxon>Rhabditomorpha</taxon>
        <taxon>Strongyloidea</taxon>
        <taxon>Ancylostomatidae</taxon>
        <taxon>Ancylostomatinae</taxon>
        <taxon>Ancylostoma</taxon>
    </lineage>
</organism>
<feature type="region of interest" description="Disordered" evidence="1">
    <location>
        <begin position="16"/>
        <end position="68"/>
    </location>
</feature>